<dbReference type="InterPro" id="IPR036857">
    <property type="entry name" value="Thyroglobulin_1_sf"/>
</dbReference>
<dbReference type="InterPro" id="IPR008197">
    <property type="entry name" value="WAP_dom"/>
</dbReference>
<evidence type="ECO:0000313" key="16">
    <source>
        <dbReference type="Proteomes" id="UP001217089"/>
    </source>
</evidence>
<keyword evidence="16" id="KW-1185">Reference proteome</keyword>
<reference evidence="15 16" key="1">
    <citation type="submission" date="2022-12" db="EMBL/GenBank/DDBJ databases">
        <title>Chromosome-level genome of Tegillarca granosa.</title>
        <authorList>
            <person name="Kim J."/>
        </authorList>
    </citation>
    <scope>NUCLEOTIDE SEQUENCE [LARGE SCALE GENOMIC DNA]</scope>
    <source>
        <strain evidence="15">Teg-2019</strain>
        <tissue evidence="15">Adductor muscle</tissue>
    </source>
</reference>
<dbReference type="Pfam" id="PF00095">
    <property type="entry name" value="WAP"/>
    <property type="match status" value="5"/>
</dbReference>
<dbReference type="InterPro" id="IPR000716">
    <property type="entry name" value="Thyroglobulin_1"/>
</dbReference>
<dbReference type="InterPro" id="IPR020901">
    <property type="entry name" value="Prtase_inh_Kunz-CS"/>
</dbReference>
<evidence type="ECO:0000256" key="10">
    <source>
        <dbReference type="SAM" id="Phobius"/>
    </source>
</evidence>
<feature type="domain" description="WAP" evidence="14">
    <location>
        <begin position="42"/>
        <end position="92"/>
    </location>
</feature>
<evidence type="ECO:0000256" key="4">
    <source>
        <dbReference type="ARBA" id="ARBA00022729"/>
    </source>
</evidence>
<dbReference type="PROSITE" id="PS51162">
    <property type="entry name" value="THYROGLOBULIN_1_2"/>
    <property type="match status" value="3"/>
</dbReference>
<dbReference type="SMART" id="SM00211">
    <property type="entry name" value="TY"/>
    <property type="match status" value="3"/>
</dbReference>
<keyword evidence="5" id="KW-0722">Serine protease inhibitor</keyword>
<dbReference type="Pfam" id="PF07679">
    <property type="entry name" value="I-set"/>
    <property type="match status" value="2"/>
</dbReference>
<feature type="domain" description="Thyroglobulin type-1" evidence="13">
    <location>
        <begin position="1398"/>
        <end position="1459"/>
    </location>
</feature>
<dbReference type="PROSITE" id="PS00280">
    <property type="entry name" value="BPTI_KUNITZ_1"/>
    <property type="match status" value="3"/>
</dbReference>
<dbReference type="InterPro" id="IPR013783">
    <property type="entry name" value="Ig-like_fold"/>
</dbReference>
<keyword evidence="4" id="KW-0732">Signal</keyword>
<feature type="domain" description="Thyroglobulin type-1" evidence="13">
    <location>
        <begin position="1117"/>
        <end position="1173"/>
    </location>
</feature>
<dbReference type="PANTHER" id="PTHR45938:SF11">
    <property type="entry name" value="WAP, KAZAL, IMMUNOGLOBULIN, KUNITZ AND NTR DOMAIN-CONTAINING PROTEIN 2-LIKE"/>
    <property type="match status" value="1"/>
</dbReference>
<keyword evidence="10" id="KW-0472">Membrane</keyword>
<dbReference type="CDD" id="cd00109">
    <property type="entry name" value="Kunitz-type"/>
    <property type="match status" value="4"/>
</dbReference>
<feature type="domain" description="WAP" evidence="14">
    <location>
        <begin position="325"/>
        <end position="375"/>
    </location>
</feature>
<organism evidence="15 16">
    <name type="scientific">Tegillarca granosa</name>
    <name type="common">Malaysian cockle</name>
    <name type="synonym">Anadara granosa</name>
    <dbReference type="NCBI Taxonomy" id="220873"/>
    <lineage>
        <taxon>Eukaryota</taxon>
        <taxon>Metazoa</taxon>
        <taxon>Spiralia</taxon>
        <taxon>Lophotrochozoa</taxon>
        <taxon>Mollusca</taxon>
        <taxon>Bivalvia</taxon>
        <taxon>Autobranchia</taxon>
        <taxon>Pteriomorphia</taxon>
        <taxon>Arcoida</taxon>
        <taxon>Arcoidea</taxon>
        <taxon>Arcidae</taxon>
        <taxon>Tegillarca</taxon>
    </lineage>
</organism>
<evidence type="ECO:0000256" key="9">
    <source>
        <dbReference type="SAM" id="MobiDB-lite"/>
    </source>
</evidence>
<accession>A0ABQ9E979</accession>
<comment type="caution">
    <text evidence="15">The sequence shown here is derived from an EMBL/GenBank/DDBJ whole genome shotgun (WGS) entry which is preliminary data.</text>
</comment>
<dbReference type="Pfam" id="PF00086">
    <property type="entry name" value="Thyroglobulin_1"/>
    <property type="match status" value="3"/>
</dbReference>
<dbReference type="SUPFAM" id="SSF57362">
    <property type="entry name" value="BPTI-like"/>
    <property type="match status" value="4"/>
</dbReference>
<feature type="domain" description="Ig-like" evidence="12">
    <location>
        <begin position="613"/>
        <end position="703"/>
    </location>
</feature>
<evidence type="ECO:0000256" key="8">
    <source>
        <dbReference type="PROSITE-ProRule" id="PRU00500"/>
    </source>
</evidence>
<evidence type="ECO:0000256" key="5">
    <source>
        <dbReference type="ARBA" id="ARBA00022900"/>
    </source>
</evidence>
<comment type="caution">
    <text evidence="8">Lacks conserved residue(s) required for the propagation of feature annotation.</text>
</comment>
<sequence>MEVKLKFYIWLSLNLMLVVLVSCSNSVGFSHTNFNDKDGLQKGGKMGTCPAPSGDASTCDSSNICNSDDTKCSDSQKCCKNICGGMVCMKPLNTTGTCENGEAPVKCFASPCSVKKCPNFPNATCVDDYCGGCNARFYNANKQEVTDKCETKPPAGNWSLPDQCKHKPDSGPCEAAMTKYYFNTITKKCQSFTYGGCEGNANRFPTIDHCKKVCETKPGMCPNRTGPGICVEICFNDHNCTGTQKCCSNGCGHTCQDPIYHHLCPDGKEPVKCLVQPCSVNKCPKYPDAVCKDSYCGGCKARFFDKNNNEVTMDCMAMPVKKQNVHVKPGTCPKLADGTMGTCVKECKYDNDCDGATGNKKCCSNGCGTTCQVPEYKKCEGIVEPYKVNGQDFDCSQQQCPSRHSCVKVPGQFAVCCSSVLPVIADGPQAVRVPLYDPVVFNCDVTSISAYNVTWLHDRKPLPLNGDNYYISANGSLVISRTLPQMNGMYHCLVSSKVGNATRKIDLMLYHPPDHKITVKQGVCPDVQSNLIGTCEQGCSTDNDCTGLHKCCKNGCGTTCTFPKFVECNGLVKPLSYQNGTELFCGRGNNRVDCPNGYNCHVEPADKFAVCCPKMLPVIGPGSIRVVTNIQSNALLSCDANGLPTPTVQWMKDDKLISYLDKRYKFTPQGSLNIYPVHEKDVGEYKCIVSNSEGSRTREINLEIIPQGKCPERSMVSDCYNNRKYKKCKSDKNCGPKMLCCNMGCGPVCTVPDTKTKCQKEREEAKMKLIHKLQNNDICMPVHIPRCNEHGNYSKIQCNDQMGICWCSHENGTKINRTESRGNIDCSKAVKPGMCPSVKDLNSGDVVCPPADQQCNSDLNCTGSKKCCANGCANVCVEPSGQNSQGTSDSHHTEEKICPDGSSPQCCDMSLCFLRKCPSNPQAVCRLNPCKGCKVMFFDHLNNTVNCTQGLTKCQLLRIRAMSSPYFAGITNMADDMMDRIDNETKGAQGMNAGMESERKNKAMELHDEDKDVCSRPAKTGRCKAFFQRYFYNVTSKQCEQFIYGGCGSNGNNFVTLEKCREICGISDQCNQKPVSGDCSGKELKFFFNVTSRKCEKFSYSGCGGNDNRFSSMIECFNTCGKKTIDMPEGPFVPNCTTTGDFGEKQCHGSLCFCMDSTGDFIDGTVRIGHAICNKTELAMAGGALTCRNGNSPKPCLHQCMKSKCPAHPQATCFADPCNNCTVSFKDKQQKPVTCKSMYPQRWILVNLGKPMMMKKYSKYGCSNMQMRFYYDQQTRTCKKFNISYCEKDDKYFKSLYQCQSECTVEDNEMNSVEEQSELSGSQGSMDDDRRPPPTLPTNGDGTSGGESGNQPRRDDGNRPPMGDGSQPPRGDGSQPPHSDGSQPPHGDGSQPPHGDGSQSSQDESNENDQGRLPPQCDENGKFVKQQCDGRGHCWCVDGRGTQNGKKVKVDDMNQDIGCAENRTEMINFTIKFDIPQSKVKKNPQKFIDNVVKKAMEKVPGLKDHFVNAKIRYGSVYADLQLKDTVDGDVVAKGEYLKTVLIKRKSASTKGYLQDIDEPYSGKTNGTYFDNPSCDVK</sequence>
<dbReference type="InterPro" id="IPR013098">
    <property type="entry name" value="Ig_I-set"/>
</dbReference>
<evidence type="ECO:0000256" key="7">
    <source>
        <dbReference type="ARBA" id="ARBA00023319"/>
    </source>
</evidence>
<feature type="domain" description="BPTI/Kunitz inhibitor" evidence="11">
    <location>
        <begin position="164"/>
        <end position="214"/>
    </location>
</feature>
<dbReference type="InterPro" id="IPR036645">
    <property type="entry name" value="Elafin-like_sf"/>
</dbReference>
<dbReference type="SUPFAM" id="SSF57256">
    <property type="entry name" value="Elafin-like"/>
    <property type="match status" value="5"/>
</dbReference>
<feature type="region of interest" description="Disordered" evidence="9">
    <location>
        <begin position="1306"/>
        <end position="1418"/>
    </location>
</feature>
<dbReference type="CDD" id="cd00199">
    <property type="entry name" value="WAP"/>
    <property type="match status" value="3"/>
</dbReference>
<gene>
    <name evidence="15" type="ORF">KUTeg_021875</name>
</gene>
<dbReference type="PRINTS" id="PR00759">
    <property type="entry name" value="BASICPTASE"/>
</dbReference>
<dbReference type="SUPFAM" id="SSF48726">
    <property type="entry name" value="Immunoglobulin"/>
    <property type="match status" value="2"/>
</dbReference>
<dbReference type="PROSITE" id="PS50279">
    <property type="entry name" value="BPTI_KUNITZ_2"/>
    <property type="match status" value="4"/>
</dbReference>
<dbReference type="PANTHER" id="PTHR45938">
    <property type="entry name" value="ACP24A4-RELATED"/>
    <property type="match status" value="1"/>
</dbReference>
<dbReference type="SMART" id="SM00289">
    <property type="entry name" value="WR1"/>
    <property type="match status" value="8"/>
</dbReference>
<dbReference type="InterPro" id="IPR003599">
    <property type="entry name" value="Ig_sub"/>
</dbReference>
<keyword evidence="7" id="KW-0393">Immunoglobulin domain</keyword>
<evidence type="ECO:0000256" key="3">
    <source>
        <dbReference type="ARBA" id="ARBA00022690"/>
    </source>
</evidence>
<name>A0ABQ9E979_TEGGR</name>
<comment type="subcellular location">
    <subcellularLocation>
        <location evidence="1">Secreted</location>
    </subcellularLocation>
</comment>
<dbReference type="PROSITE" id="PS50835">
    <property type="entry name" value="IG_LIKE"/>
    <property type="match status" value="2"/>
</dbReference>
<dbReference type="PROSITE" id="PS51390">
    <property type="entry name" value="WAP"/>
    <property type="match status" value="5"/>
</dbReference>
<feature type="domain" description="WAP" evidence="14">
    <location>
        <begin position="828"/>
        <end position="880"/>
    </location>
</feature>
<keyword evidence="3" id="KW-0646">Protease inhibitor</keyword>
<dbReference type="SMART" id="SM00408">
    <property type="entry name" value="IGc2"/>
    <property type="match status" value="2"/>
</dbReference>
<proteinExistence type="predicted"/>
<feature type="domain" description="Ig-like" evidence="12">
    <location>
        <begin position="422"/>
        <end position="506"/>
    </location>
</feature>
<evidence type="ECO:0000256" key="6">
    <source>
        <dbReference type="ARBA" id="ARBA00023157"/>
    </source>
</evidence>
<evidence type="ECO:0008006" key="17">
    <source>
        <dbReference type="Google" id="ProtNLM"/>
    </source>
</evidence>
<feature type="domain" description="BPTI/Kunitz inhibitor" evidence="11">
    <location>
        <begin position="1262"/>
        <end position="1303"/>
    </location>
</feature>
<dbReference type="PROSITE" id="PS51257">
    <property type="entry name" value="PROKAR_LIPOPROTEIN"/>
    <property type="match status" value="1"/>
</dbReference>
<feature type="disulfide bond" evidence="8">
    <location>
        <begin position="798"/>
        <end position="805"/>
    </location>
</feature>
<evidence type="ECO:0000313" key="15">
    <source>
        <dbReference type="EMBL" id="KAJ8300356.1"/>
    </source>
</evidence>
<dbReference type="CDD" id="cd00191">
    <property type="entry name" value="TY"/>
    <property type="match status" value="3"/>
</dbReference>
<feature type="domain" description="BPTI/Kunitz inhibitor" evidence="11">
    <location>
        <begin position="1070"/>
        <end position="1120"/>
    </location>
</feature>
<evidence type="ECO:0000256" key="2">
    <source>
        <dbReference type="ARBA" id="ARBA00022525"/>
    </source>
</evidence>
<feature type="transmembrane region" description="Helical" evidence="10">
    <location>
        <begin position="7"/>
        <end position="27"/>
    </location>
</feature>
<evidence type="ECO:0000256" key="1">
    <source>
        <dbReference type="ARBA" id="ARBA00004613"/>
    </source>
</evidence>
<keyword evidence="2" id="KW-0964">Secreted</keyword>
<dbReference type="Gene3D" id="4.10.410.10">
    <property type="entry name" value="Pancreatic trypsin inhibitor Kunitz domain"/>
    <property type="match status" value="4"/>
</dbReference>
<evidence type="ECO:0000259" key="13">
    <source>
        <dbReference type="PROSITE" id="PS51162"/>
    </source>
</evidence>
<dbReference type="InterPro" id="IPR006150">
    <property type="entry name" value="Cys_repeat_1"/>
</dbReference>
<dbReference type="InterPro" id="IPR002223">
    <property type="entry name" value="Kunitz_BPTI"/>
</dbReference>
<feature type="domain" description="BPTI/Kunitz inhibitor" evidence="11">
    <location>
        <begin position="1014"/>
        <end position="1064"/>
    </location>
</feature>
<dbReference type="Pfam" id="PF00014">
    <property type="entry name" value="Kunitz_BPTI"/>
    <property type="match status" value="3"/>
</dbReference>
<feature type="domain" description="WAP" evidence="14">
    <location>
        <begin position="214"/>
        <end position="259"/>
    </location>
</feature>
<dbReference type="EMBL" id="JARBDR010000919">
    <property type="protein sequence ID" value="KAJ8300356.1"/>
    <property type="molecule type" value="Genomic_DNA"/>
</dbReference>
<dbReference type="InterPro" id="IPR007110">
    <property type="entry name" value="Ig-like_dom"/>
</dbReference>
<evidence type="ECO:0000259" key="12">
    <source>
        <dbReference type="PROSITE" id="PS50835"/>
    </source>
</evidence>
<dbReference type="InterPro" id="IPR036880">
    <property type="entry name" value="Kunitz_BPTI_sf"/>
</dbReference>
<evidence type="ECO:0000259" key="14">
    <source>
        <dbReference type="PROSITE" id="PS51390"/>
    </source>
</evidence>
<dbReference type="Proteomes" id="UP001217089">
    <property type="component" value="Unassembled WGS sequence"/>
</dbReference>
<feature type="domain" description="WAP" evidence="14">
    <location>
        <begin position="517"/>
        <end position="564"/>
    </location>
</feature>
<dbReference type="Gene3D" id="4.10.75.10">
    <property type="entry name" value="Elafin-like"/>
    <property type="match status" value="5"/>
</dbReference>
<protein>
    <recommendedName>
        <fullName evidence="17">Papilin</fullName>
    </recommendedName>
</protein>
<dbReference type="SMART" id="SM00409">
    <property type="entry name" value="IG"/>
    <property type="match status" value="2"/>
</dbReference>
<dbReference type="Gene3D" id="2.60.40.10">
    <property type="entry name" value="Immunoglobulins"/>
    <property type="match status" value="2"/>
</dbReference>
<dbReference type="SMART" id="SM00217">
    <property type="entry name" value="WAP"/>
    <property type="match status" value="6"/>
</dbReference>
<evidence type="ECO:0000259" key="11">
    <source>
        <dbReference type="PROSITE" id="PS50279"/>
    </source>
</evidence>
<dbReference type="InterPro" id="IPR003598">
    <property type="entry name" value="Ig_sub2"/>
</dbReference>
<dbReference type="SUPFAM" id="SSF57610">
    <property type="entry name" value="Thyroglobulin type-1 domain"/>
    <property type="match status" value="3"/>
</dbReference>
<dbReference type="Gene3D" id="4.10.800.10">
    <property type="entry name" value="Thyroglobulin type-1"/>
    <property type="match status" value="3"/>
</dbReference>
<dbReference type="InterPro" id="IPR036179">
    <property type="entry name" value="Ig-like_dom_sf"/>
</dbReference>
<keyword evidence="10" id="KW-0812">Transmembrane</keyword>
<feature type="domain" description="Thyroglobulin type-1" evidence="13">
    <location>
        <begin position="755"/>
        <end position="826"/>
    </location>
</feature>
<keyword evidence="6 8" id="KW-1015">Disulfide bond</keyword>
<dbReference type="SMART" id="SM00131">
    <property type="entry name" value="KU"/>
    <property type="match status" value="3"/>
</dbReference>
<keyword evidence="10" id="KW-1133">Transmembrane helix</keyword>